<keyword evidence="2" id="KW-1185">Reference proteome</keyword>
<sequence>MIHAYNQHAGTYNMLRAKWPLAKDDLMEDDDMLARHVFTWSMGHVSKGHVPCMCSEVRKRGFRGTVMLDTLTGV</sequence>
<dbReference type="AlphaFoldDB" id="A0A9Q0I9Z5"/>
<dbReference type="EMBL" id="JANIIK010000114">
    <property type="protein sequence ID" value="KAJ3590263.1"/>
    <property type="molecule type" value="Genomic_DNA"/>
</dbReference>
<gene>
    <name evidence="1" type="ORF">NHX12_008217</name>
</gene>
<accession>A0A9Q0I9Z5</accession>
<organism evidence="1 2">
    <name type="scientific">Muraenolepis orangiensis</name>
    <name type="common">Patagonian moray cod</name>
    <dbReference type="NCBI Taxonomy" id="630683"/>
    <lineage>
        <taxon>Eukaryota</taxon>
        <taxon>Metazoa</taxon>
        <taxon>Chordata</taxon>
        <taxon>Craniata</taxon>
        <taxon>Vertebrata</taxon>
        <taxon>Euteleostomi</taxon>
        <taxon>Actinopterygii</taxon>
        <taxon>Neopterygii</taxon>
        <taxon>Teleostei</taxon>
        <taxon>Neoteleostei</taxon>
        <taxon>Acanthomorphata</taxon>
        <taxon>Zeiogadaria</taxon>
        <taxon>Gadariae</taxon>
        <taxon>Gadiformes</taxon>
        <taxon>Muraenolepidoidei</taxon>
        <taxon>Muraenolepididae</taxon>
        <taxon>Muraenolepis</taxon>
    </lineage>
</organism>
<proteinExistence type="predicted"/>
<evidence type="ECO:0000313" key="2">
    <source>
        <dbReference type="Proteomes" id="UP001148018"/>
    </source>
</evidence>
<dbReference type="Proteomes" id="UP001148018">
    <property type="component" value="Unassembled WGS sequence"/>
</dbReference>
<evidence type="ECO:0000313" key="1">
    <source>
        <dbReference type="EMBL" id="KAJ3590263.1"/>
    </source>
</evidence>
<reference evidence="1" key="1">
    <citation type="submission" date="2022-07" db="EMBL/GenBank/DDBJ databases">
        <title>Chromosome-level genome of Muraenolepis orangiensis.</title>
        <authorList>
            <person name="Kim J."/>
        </authorList>
    </citation>
    <scope>NUCLEOTIDE SEQUENCE</scope>
    <source>
        <strain evidence="1">KU_S4_2022</strain>
        <tissue evidence="1">Muscle</tissue>
    </source>
</reference>
<protein>
    <submittedName>
        <fullName evidence="1">Uncharacterized protein</fullName>
    </submittedName>
</protein>
<name>A0A9Q0I9Z5_9TELE</name>
<comment type="caution">
    <text evidence="1">The sequence shown here is derived from an EMBL/GenBank/DDBJ whole genome shotgun (WGS) entry which is preliminary data.</text>
</comment>